<keyword evidence="2" id="KW-0472">Membrane</keyword>
<feature type="compositionally biased region" description="Polar residues" evidence="1">
    <location>
        <begin position="58"/>
        <end position="69"/>
    </location>
</feature>
<accession>Q8EWU3</accession>
<evidence type="ECO:0000313" key="3">
    <source>
        <dbReference type="EMBL" id="BAC43900.1"/>
    </source>
</evidence>
<evidence type="ECO:0000256" key="2">
    <source>
        <dbReference type="SAM" id="Phobius"/>
    </source>
</evidence>
<dbReference type="InParanoid" id="Q8EWU3"/>
<dbReference type="RefSeq" id="WP_011076936.1">
    <property type="nucleotide sequence ID" value="NC_004432.1"/>
</dbReference>
<proteinExistence type="predicted"/>
<organism evidence="3 4">
    <name type="scientific">Malacoplasma penetrans (strain HF-2)</name>
    <name type="common">Mycoplasma penetrans</name>
    <dbReference type="NCBI Taxonomy" id="272633"/>
    <lineage>
        <taxon>Bacteria</taxon>
        <taxon>Bacillati</taxon>
        <taxon>Mycoplasmatota</taxon>
        <taxon>Mycoplasmoidales</taxon>
        <taxon>Mycoplasmoidaceae</taxon>
        <taxon>Malacoplasma</taxon>
    </lineage>
</organism>
<keyword evidence="2" id="KW-1133">Transmembrane helix</keyword>
<gene>
    <name evidence="3" type="ordered locus">MYPE1080</name>
</gene>
<feature type="region of interest" description="Disordered" evidence="1">
    <location>
        <begin position="44"/>
        <end position="77"/>
    </location>
</feature>
<dbReference type="EMBL" id="BA000026">
    <property type="protein sequence ID" value="BAC43900.1"/>
    <property type="molecule type" value="Genomic_DNA"/>
</dbReference>
<name>Q8EWU3_MALP2</name>
<dbReference type="InterPro" id="IPR054689">
    <property type="entry name" value="MG075-like"/>
</dbReference>
<dbReference type="Proteomes" id="UP000002522">
    <property type="component" value="Chromosome"/>
</dbReference>
<sequence>MAFYKSNFRKKVITVSSVGVTGIGIATTAGILISYKDQIWSNEQSDQVDVPKDENVLPPSSNTGPSVPGTNGGNLNDDVVEEKQEEEVERVGTMSAAVLSEIRGIVLEFKDAEANNLKNSNNQKMRQSYSEFETNGDFSNYQANWDALQKDLYLYVNDIWTANGKNVDFTSVNIKNNNSSSNFQLGKSTISFEIEISIEAFKLAIFQIGNNSYKLSEGKHTLTIKAENQALTPDINFSSNTYYLGWKLPNVSVQMNNEKAFDTEFSPSSSYSYAFQYVFTDLVNKQNYVEFYKANQQKILDLDVAQAKTKIQDYYLQQYSNDLDFIDYGIKILDSIRSNPDVKSLLAKVVPYVTKMAVQLDILPSFLEPILSKGFATDESLLKVFSENKDDVYIYLEDNLWDLSEILIPLINEIKPGISTDKLNDIKGLLMYLNVDNSIIDIIINDFLGGNGTEPKSIYNIVVDNIDTILNLAMGSSAESSVVTGLSNLIKQFTTVGPNKQLTKVFNVIFENKTTKKNFIESLGKMFNLSAVTNILDIMFTNNDLINVTNIQNILHSIYDFTNGIFERKANYEDFRTGYKNLTFTTWFTKVPSVDKSKQTIDFEYRISFNINKKVTLNLKPIKNLFDGNKVWDLINSFYDLSGIGWAVNKDWLYQGVTGFIPNSISVGGTYASMTQTTYTANNSSVYVDGIRSGTDYKLGFKFNYTTTVAFKDQTLVSSITNDYKRGSDWYQIAPIIAWGDYYYSDFWRGILKNIITRDYTFSFRANVQYSDDTVATTETYDPNLYITGFTIASKNTKLTDKQVYDKVKTYKESELYKSRDERYDIKWSNTDNYSEVLKSLTPTVPKALTDYIAASNYSTTQNDEYIKGTNFAITSHSDVLFNFSLPINIVVKYLVGKTNVNIKLDVFAMRFQMFLPFMFYDTQTNKMIGSVSDSYSSFNMEAGTTMSWFWEAAFWQ</sequence>
<protein>
    <submittedName>
        <fullName evidence="3">Uncharacterized protein</fullName>
    </submittedName>
</protein>
<dbReference type="HOGENOM" id="CLU_307928_0_0_14"/>
<dbReference type="AlphaFoldDB" id="Q8EWU3"/>
<dbReference type="STRING" id="272633.gene:10731201"/>
<keyword evidence="2" id="KW-0812">Transmembrane</keyword>
<reference evidence="3 4" key="1">
    <citation type="journal article" date="2002" name="Nucleic Acids Res.">
        <title>The complete genomic sequence of Mycoplasma penetrans, an intracellular bacterial pathogen in humans.</title>
        <authorList>
            <person name="Sasaki Y."/>
            <person name="Ishikawa J."/>
            <person name="Yamashita A."/>
            <person name="Oshima K."/>
            <person name="Kenri T."/>
            <person name="Furuya K."/>
            <person name="Yoshino C."/>
            <person name="Horino A."/>
            <person name="Shiba T."/>
            <person name="Sasaki T."/>
            <person name="Hattori M."/>
        </authorList>
    </citation>
    <scope>NUCLEOTIDE SEQUENCE [LARGE SCALE GENOMIC DNA]</scope>
    <source>
        <strain evidence="3 4">HF-2</strain>
    </source>
</reference>
<evidence type="ECO:0000313" key="4">
    <source>
        <dbReference type="Proteomes" id="UP000002522"/>
    </source>
</evidence>
<dbReference type="NCBIfam" id="NF045696">
    <property type="entry name" value="MG075_fam"/>
    <property type="match status" value="1"/>
</dbReference>
<feature type="transmembrane region" description="Helical" evidence="2">
    <location>
        <begin position="12"/>
        <end position="35"/>
    </location>
</feature>
<dbReference type="KEGG" id="mpe:MYPE1080"/>
<evidence type="ECO:0000256" key="1">
    <source>
        <dbReference type="SAM" id="MobiDB-lite"/>
    </source>
</evidence>
<keyword evidence="4" id="KW-1185">Reference proteome</keyword>